<dbReference type="Gene3D" id="3.40.50.20">
    <property type="match status" value="1"/>
</dbReference>
<feature type="active site" description="Proton acceptor" evidence="3">
    <location>
        <position position="150"/>
    </location>
</feature>
<dbReference type="PANTHER" id="PTHR43300:SF7">
    <property type="entry name" value="UDP-N-ACETYLBACILLOSAMINE N-ACETYLTRANSFERASE"/>
    <property type="match status" value="1"/>
</dbReference>
<keyword evidence="7" id="KW-1185">Reference proteome</keyword>
<dbReference type="InterPro" id="IPR020019">
    <property type="entry name" value="AcTrfase_PglD-like"/>
</dbReference>
<feature type="binding site" evidence="4">
    <location>
        <position position="82"/>
    </location>
    <ligand>
        <name>substrate</name>
    </ligand>
</feature>
<dbReference type="InterPro" id="IPR011004">
    <property type="entry name" value="Trimer_LpxA-like_sf"/>
</dbReference>
<name>A0A285V435_9ACTN</name>
<evidence type="ECO:0000256" key="2">
    <source>
        <dbReference type="ARBA" id="ARBA00022737"/>
    </source>
</evidence>
<reference evidence="7" key="1">
    <citation type="submission" date="2017-08" db="EMBL/GenBank/DDBJ databases">
        <authorList>
            <person name="Varghese N."/>
            <person name="Submissions S."/>
        </authorList>
    </citation>
    <scope>NUCLEOTIDE SEQUENCE [LARGE SCALE GENOMIC DNA]</scope>
    <source>
        <strain evidence="7">DSM 4725</strain>
    </source>
</reference>
<dbReference type="Gene3D" id="2.160.10.10">
    <property type="entry name" value="Hexapeptide repeat proteins"/>
    <property type="match status" value="1"/>
</dbReference>
<dbReference type="InterPro" id="IPR018357">
    <property type="entry name" value="Hexapep_transf_CS"/>
</dbReference>
<organism evidence="6 7">
    <name type="scientific">Blastococcus aggregatus</name>
    <dbReference type="NCBI Taxonomy" id="38502"/>
    <lineage>
        <taxon>Bacteria</taxon>
        <taxon>Bacillati</taxon>
        <taxon>Actinomycetota</taxon>
        <taxon>Actinomycetes</taxon>
        <taxon>Geodermatophilales</taxon>
        <taxon>Geodermatophilaceae</taxon>
        <taxon>Blastococcus</taxon>
    </lineage>
</organism>
<protein>
    <recommendedName>
        <fullName evidence="5">PglD N-terminal domain-containing protein</fullName>
    </recommendedName>
</protein>
<feature type="site" description="Increases basicity of active site His" evidence="3">
    <location>
        <position position="151"/>
    </location>
</feature>
<dbReference type="PANTHER" id="PTHR43300">
    <property type="entry name" value="ACETYLTRANSFERASE"/>
    <property type="match status" value="1"/>
</dbReference>
<dbReference type="RefSeq" id="WP_097193844.1">
    <property type="nucleotide sequence ID" value="NZ_OBQI01000001.1"/>
</dbReference>
<dbReference type="CDD" id="cd03360">
    <property type="entry name" value="LbH_AT_putative"/>
    <property type="match status" value="1"/>
</dbReference>
<proteinExistence type="predicted"/>
<dbReference type="PROSITE" id="PS00101">
    <property type="entry name" value="HEXAPEP_TRANSFERASES"/>
    <property type="match status" value="1"/>
</dbReference>
<dbReference type="InterPro" id="IPR041561">
    <property type="entry name" value="PglD_N"/>
</dbReference>
<evidence type="ECO:0000256" key="4">
    <source>
        <dbReference type="PIRSR" id="PIRSR620019-2"/>
    </source>
</evidence>
<dbReference type="Pfam" id="PF17836">
    <property type="entry name" value="PglD_N"/>
    <property type="match status" value="1"/>
</dbReference>
<dbReference type="GO" id="GO:0016740">
    <property type="term" value="F:transferase activity"/>
    <property type="evidence" value="ECO:0007669"/>
    <property type="project" value="UniProtKB-KW"/>
</dbReference>
<keyword evidence="2" id="KW-0677">Repeat</keyword>
<dbReference type="EMBL" id="OBQI01000001">
    <property type="protein sequence ID" value="SOC47756.1"/>
    <property type="molecule type" value="Genomic_DNA"/>
</dbReference>
<keyword evidence="1" id="KW-0808">Transferase</keyword>
<evidence type="ECO:0000256" key="3">
    <source>
        <dbReference type="PIRSR" id="PIRSR620019-1"/>
    </source>
</evidence>
<sequence>MSTVPLVILGAGGFGREVHDVVEAINSAAVEKGGVPKFDVIGFLDDSPRDEYLVAERGLTVLGPLDRLDALPDEVEYVIGIGNGEVRRRLDQRGFRFGRRSPVLVHPRAVVGQHRVTFGPGVIVCAGAVITTNVRLGRHVHLNLNVTVGHDSVLDDYATVNPNASVSGGSQLGSGALVGTGAVVLQGLKVGLDSSVGAAACVVRDVPDGLTVVGVPARAIEPRRAPWRHGSDASEPGGKR</sequence>
<accession>A0A285V435</accession>
<dbReference type="OrthoDB" id="708224at2"/>
<evidence type="ECO:0000259" key="5">
    <source>
        <dbReference type="Pfam" id="PF17836"/>
    </source>
</evidence>
<dbReference type="AlphaFoldDB" id="A0A285V435"/>
<dbReference type="Proteomes" id="UP000219435">
    <property type="component" value="Unassembled WGS sequence"/>
</dbReference>
<dbReference type="SUPFAM" id="SSF51161">
    <property type="entry name" value="Trimeric LpxA-like enzymes"/>
    <property type="match status" value="1"/>
</dbReference>
<evidence type="ECO:0000313" key="6">
    <source>
        <dbReference type="EMBL" id="SOC47756.1"/>
    </source>
</evidence>
<evidence type="ECO:0000313" key="7">
    <source>
        <dbReference type="Proteomes" id="UP000219435"/>
    </source>
</evidence>
<evidence type="ECO:0000256" key="1">
    <source>
        <dbReference type="ARBA" id="ARBA00022679"/>
    </source>
</evidence>
<dbReference type="NCBIfam" id="TIGR03570">
    <property type="entry name" value="NeuD_NnaD"/>
    <property type="match status" value="1"/>
</dbReference>
<gene>
    <name evidence="6" type="ORF">SAMN05660748_1014</name>
</gene>
<dbReference type="InterPro" id="IPR050179">
    <property type="entry name" value="Trans_hexapeptide_repeat"/>
</dbReference>
<feature type="domain" description="PglD N-terminal" evidence="5">
    <location>
        <begin position="6"/>
        <end position="90"/>
    </location>
</feature>